<keyword evidence="1" id="KW-0732">Signal</keyword>
<proteinExistence type="predicted"/>
<dbReference type="RefSeq" id="XP_007414319.1">
    <property type="nucleotide sequence ID" value="XM_007414257.1"/>
</dbReference>
<reference evidence="3" key="1">
    <citation type="journal article" date="2011" name="Proc. Natl. Acad. Sci. U.S.A.">
        <title>Obligate biotrophy features unraveled by the genomic analysis of rust fungi.</title>
        <authorList>
            <person name="Duplessis S."/>
            <person name="Cuomo C.A."/>
            <person name="Lin Y.-C."/>
            <person name="Aerts A."/>
            <person name="Tisserant E."/>
            <person name="Veneault-Fourrey C."/>
            <person name="Joly D.L."/>
            <person name="Hacquard S."/>
            <person name="Amselem J."/>
            <person name="Cantarel B.L."/>
            <person name="Chiu R."/>
            <person name="Coutinho P.M."/>
            <person name="Feau N."/>
            <person name="Field M."/>
            <person name="Frey P."/>
            <person name="Gelhaye E."/>
            <person name="Goldberg J."/>
            <person name="Grabherr M.G."/>
            <person name="Kodira C.D."/>
            <person name="Kohler A."/>
            <person name="Kuees U."/>
            <person name="Lindquist E.A."/>
            <person name="Lucas S.M."/>
            <person name="Mago R."/>
            <person name="Mauceli E."/>
            <person name="Morin E."/>
            <person name="Murat C."/>
            <person name="Pangilinan J.L."/>
            <person name="Park R."/>
            <person name="Pearson M."/>
            <person name="Quesneville H."/>
            <person name="Rouhier N."/>
            <person name="Sakthikumar S."/>
            <person name="Salamov A.A."/>
            <person name="Schmutz J."/>
            <person name="Selles B."/>
            <person name="Shapiro H."/>
            <person name="Tanguay P."/>
            <person name="Tuskan G.A."/>
            <person name="Henrissat B."/>
            <person name="Van de Peer Y."/>
            <person name="Rouze P."/>
            <person name="Ellis J.G."/>
            <person name="Dodds P.N."/>
            <person name="Schein J.E."/>
            <person name="Zhong S."/>
            <person name="Hamelin R.C."/>
            <person name="Grigoriev I.V."/>
            <person name="Szabo L.J."/>
            <person name="Martin F."/>
        </authorList>
    </citation>
    <scope>NUCLEOTIDE SEQUENCE [LARGE SCALE GENOMIC DNA]</scope>
    <source>
        <strain evidence="3">98AG31 / pathotype 3-4-7</strain>
    </source>
</reference>
<dbReference type="HOGENOM" id="CLU_2264329_0_0_1"/>
<feature type="chain" id="PRO_5003318114" evidence="1">
    <location>
        <begin position="21"/>
        <end position="103"/>
    </location>
</feature>
<protein>
    <submittedName>
        <fullName evidence="2">Secreted protein</fullName>
    </submittedName>
</protein>
<evidence type="ECO:0000256" key="1">
    <source>
        <dbReference type="SAM" id="SignalP"/>
    </source>
</evidence>
<sequence>MKFLPLYVLPPGLLLVDIAAGPVGIDGAYVVWVTGVCCVAAASSHVNFLPSQLTPSTGSIIAFTAPKAYGLSVTDPSVYAIALLSCAIRWGSESCCKCMDRGI</sequence>
<dbReference type="Proteomes" id="UP000001072">
    <property type="component" value="Unassembled WGS sequence"/>
</dbReference>
<dbReference type="InParanoid" id="F4RYZ7"/>
<feature type="signal peptide" evidence="1">
    <location>
        <begin position="1"/>
        <end position="20"/>
    </location>
</feature>
<dbReference type="EMBL" id="GL883131">
    <property type="protein sequence ID" value="EGG02334.1"/>
    <property type="molecule type" value="Genomic_DNA"/>
</dbReference>
<organism evidence="3">
    <name type="scientific">Melampsora larici-populina (strain 98AG31 / pathotype 3-4-7)</name>
    <name type="common">Poplar leaf rust fungus</name>
    <dbReference type="NCBI Taxonomy" id="747676"/>
    <lineage>
        <taxon>Eukaryota</taxon>
        <taxon>Fungi</taxon>
        <taxon>Dikarya</taxon>
        <taxon>Basidiomycota</taxon>
        <taxon>Pucciniomycotina</taxon>
        <taxon>Pucciniomycetes</taxon>
        <taxon>Pucciniales</taxon>
        <taxon>Melampsoraceae</taxon>
        <taxon>Melampsora</taxon>
    </lineage>
</organism>
<dbReference type="KEGG" id="mlr:MELLADRAFT_91417"/>
<accession>F4RYZ7</accession>
<name>F4RYZ7_MELLP</name>
<evidence type="ECO:0000313" key="2">
    <source>
        <dbReference type="EMBL" id="EGG02334.1"/>
    </source>
</evidence>
<keyword evidence="3" id="KW-1185">Reference proteome</keyword>
<dbReference type="AlphaFoldDB" id="F4RYZ7"/>
<dbReference type="GeneID" id="18935902"/>
<dbReference type="VEuPathDB" id="FungiDB:MELLADRAFT_91417"/>
<gene>
    <name evidence="2" type="ORF">MELLADRAFT_91417</name>
</gene>
<evidence type="ECO:0000313" key="3">
    <source>
        <dbReference type="Proteomes" id="UP000001072"/>
    </source>
</evidence>